<evidence type="ECO:0000313" key="1">
    <source>
        <dbReference type="EMBL" id="KMQ88549.1"/>
    </source>
</evidence>
<proteinExistence type="predicted"/>
<dbReference type="PaxDb" id="67767-A0A0J7KE94"/>
<name>A0A0J7KE94_LASNI</name>
<gene>
    <name evidence="1" type="ORF">RF55_11946</name>
</gene>
<organism evidence="1 2">
    <name type="scientific">Lasius niger</name>
    <name type="common">Black garden ant</name>
    <dbReference type="NCBI Taxonomy" id="67767"/>
    <lineage>
        <taxon>Eukaryota</taxon>
        <taxon>Metazoa</taxon>
        <taxon>Ecdysozoa</taxon>
        <taxon>Arthropoda</taxon>
        <taxon>Hexapoda</taxon>
        <taxon>Insecta</taxon>
        <taxon>Pterygota</taxon>
        <taxon>Neoptera</taxon>
        <taxon>Endopterygota</taxon>
        <taxon>Hymenoptera</taxon>
        <taxon>Apocrita</taxon>
        <taxon>Aculeata</taxon>
        <taxon>Formicoidea</taxon>
        <taxon>Formicidae</taxon>
        <taxon>Formicinae</taxon>
        <taxon>Lasius</taxon>
        <taxon>Lasius</taxon>
    </lineage>
</organism>
<comment type="caution">
    <text evidence="1">The sequence shown here is derived from an EMBL/GenBank/DDBJ whole genome shotgun (WGS) entry which is preliminary data.</text>
</comment>
<sequence length="71" mass="7815">MNSAEGSSMNYYAPIEDVTIPTCEKECDNALTHHAVLGRRYALTPTSYKYLEIGISVGITSYVELALEAIE</sequence>
<dbReference type="AlphaFoldDB" id="A0A0J7KE94"/>
<accession>A0A0J7KE94</accession>
<protein>
    <submittedName>
        <fullName evidence="1">Uncharacterized protein</fullName>
    </submittedName>
</protein>
<reference evidence="1 2" key="1">
    <citation type="submission" date="2015-04" db="EMBL/GenBank/DDBJ databases">
        <title>Lasius niger genome sequencing.</title>
        <authorList>
            <person name="Konorov E.A."/>
            <person name="Nikitin M.A."/>
            <person name="Kirill M.V."/>
            <person name="Chang P."/>
        </authorList>
    </citation>
    <scope>NUCLEOTIDE SEQUENCE [LARGE SCALE GENOMIC DNA]</scope>
    <source>
        <tissue evidence="1">Whole</tissue>
    </source>
</reference>
<dbReference type="EMBL" id="LBMM01008893">
    <property type="protein sequence ID" value="KMQ88549.1"/>
    <property type="molecule type" value="Genomic_DNA"/>
</dbReference>
<dbReference type="OrthoDB" id="7552645at2759"/>
<keyword evidence="2" id="KW-1185">Reference proteome</keyword>
<evidence type="ECO:0000313" key="2">
    <source>
        <dbReference type="Proteomes" id="UP000036403"/>
    </source>
</evidence>
<dbReference type="Proteomes" id="UP000036403">
    <property type="component" value="Unassembled WGS sequence"/>
</dbReference>